<protein>
    <recommendedName>
        <fullName evidence="4">60S ribosomal protein L13</fullName>
    </recommendedName>
</protein>
<dbReference type="SUPFAM" id="SSF53098">
    <property type="entry name" value="Ribonuclease H-like"/>
    <property type="match status" value="1"/>
</dbReference>
<dbReference type="GO" id="GO:0003735">
    <property type="term" value="F:structural constituent of ribosome"/>
    <property type="evidence" value="ECO:0007669"/>
    <property type="project" value="InterPro"/>
</dbReference>
<reference evidence="6 7" key="1">
    <citation type="submission" date="2016-10" db="EMBL/GenBank/DDBJ databases">
        <title>The genome of Paramicrosporidium saccamoebae is the missing link in understanding Cryptomycota and Microsporidia evolution.</title>
        <authorList>
            <person name="Quandt C.A."/>
            <person name="Beaudet D."/>
            <person name="Corsaro D."/>
            <person name="Michel R."/>
            <person name="Corradi N."/>
            <person name="James T."/>
        </authorList>
    </citation>
    <scope>NUCLEOTIDE SEQUENCE [LARGE SCALE GENOMIC DNA]</scope>
    <source>
        <strain evidence="6 7">KSL3</strain>
    </source>
</reference>
<feature type="domain" description="RNA exonuclease 1 homolog-like" evidence="5">
    <location>
        <begin position="241"/>
        <end position="320"/>
    </location>
</feature>
<evidence type="ECO:0000256" key="3">
    <source>
        <dbReference type="ARBA" id="ARBA00023274"/>
    </source>
</evidence>
<dbReference type="GO" id="GO:0006412">
    <property type="term" value="P:translation"/>
    <property type="evidence" value="ECO:0007669"/>
    <property type="project" value="InterPro"/>
</dbReference>
<dbReference type="Pfam" id="PF01294">
    <property type="entry name" value="Ribosomal_L13e"/>
    <property type="match status" value="1"/>
</dbReference>
<dbReference type="PANTHER" id="PTHR11722:SF0">
    <property type="entry name" value="LARGE RIBOSOMAL SUBUNIT PROTEIN EL13"/>
    <property type="match status" value="1"/>
</dbReference>
<organism evidence="6 7">
    <name type="scientific">Paramicrosporidium saccamoebae</name>
    <dbReference type="NCBI Taxonomy" id="1246581"/>
    <lineage>
        <taxon>Eukaryota</taxon>
        <taxon>Fungi</taxon>
        <taxon>Fungi incertae sedis</taxon>
        <taxon>Cryptomycota</taxon>
        <taxon>Cryptomycota incertae sedis</taxon>
        <taxon>Paramicrosporidium</taxon>
    </lineage>
</organism>
<comment type="similarity">
    <text evidence="1 4">Belongs to the eukaryotic ribosomal protein eL13 family.</text>
</comment>
<sequence length="562" mass="63679">MKHNNVLPNGHFRKHWAERVKTWFDQAGRKKRRRSTRVEKARRVAPRPTELLRPAVHCPTVKYNTRLRAGRGFTLEEIKAAGLTRAYARSVGVSVDHRRRNKCEESLELNKQRLLAYIDRLVVFPKKSSSQASEATQVCLSKVMPIANNKTVEPARKITEKDKQTAAYSTLRKAWGMQRYHGIRAKVAAEKAEAMEVKEKNDNQVPSLHSLIKTKPEKDSQRPLATYAETSTKDTKETCDRPILALNPRCKFPWKTRQMALDKIFDALSAESNERAQRALTVELEIYNKAASRQVYASLLISTVKTLRSSVKHVENVAPSGAEDATPLPILQQLVHSPETLGKNGYIVQETSSQSDRLQEPAKVICDRCSKPFDPKSYYSEHGQLEDCHHHLRGKIRQGTSRLYSCCHRPIGEAPCQVANKHVYRNSSAPSDFIRIDEWKELPSQKPIVALDAEMIYTTAGTEIARISIVSWDETLVLDILVCPEAPVVDYNSRYSGITAQSFHDVLNDNISTFHNLRNIVLPKIIGPKTILIGHSLENDLASLKVRFPVFHLSIDNCFELH</sequence>
<dbReference type="Pfam" id="PF15870">
    <property type="entry name" value="EloA-BP1"/>
    <property type="match status" value="1"/>
</dbReference>
<dbReference type="InterPro" id="IPR001380">
    <property type="entry name" value="Ribosomal_eL13"/>
</dbReference>
<dbReference type="AlphaFoldDB" id="A0A2H9TP02"/>
<evidence type="ECO:0000313" key="6">
    <source>
        <dbReference type="EMBL" id="PJF19452.1"/>
    </source>
</evidence>
<evidence type="ECO:0000256" key="2">
    <source>
        <dbReference type="ARBA" id="ARBA00022980"/>
    </source>
</evidence>
<gene>
    <name evidence="6" type="ORF">PSACC_00728</name>
</gene>
<dbReference type="InterPro" id="IPR012337">
    <property type="entry name" value="RNaseH-like_sf"/>
</dbReference>
<comment type="caution">
    <text evidence="6">The sequence shown here is derived from an EMBL/GenBank/DDBJ whole genome shotgun (WGS) entry which is preliminary data.</text>
</comment>
<evidence type="ECO:0000259" key="5">
    <source>
        <dbReference type="Pfam" id="PF15870"/>
    </source>
</evidence>
<name>A0A2H9TP02_9FUNG</name>
<dbReference type="Proteomes" id="UP000240830">
    <property type="component" value="Unassembled WGS sequence"/>
</dbReference>
<dbReference type="GO" id="GO:0003723">
    <property type="term" value="F:RNA binding"/>
    <property type="evidence" value="ECO:0007669"/>
    <property type="project" value="TreeGrafter"/>
</dbReference>
<dbReference type="GO" id="GO:0022625">
    <property type="term" value="C:cytosolic large ribosomal subunit"/>
    <property type="evidence" value="ECO:0007669"/>
    <property type="project" value="TreeGrafter"/>
</dbReference>
<accession>A0A2H9TP02</accession>
<dbReference type="PROSITE" id="PS01104">
    <property type="entry name" value="RIBOSOMAL_L13E"/>
    <property type="match status" value="1"/>
</dbReference>
<keyword evidence="3 4" id="KW-0687">Ribonucleoprotein</keyword>
<dbReference type="InterPro" id="IPR031736">
    <property type="entry name" value="REXO1-like_dom"/>
</dbReference>
<dbReference type="Gene3D" id="1.20.5.110">
    <property type="match status" value="1"/>
</dbReference>
<dbReference type="Gene3D" id="3.30.420.10">
    <property type="entry name" value="Ribonuclease H-like superfamily/Ribonuclease H"/>
    <property type="match status" value="1"/>
</dbReference>
<evidence type="ECO:0000256" key="4">
    <source>
        <dbReference type="RuleBase" id="RU000572"/>
    </source>
</evidence>
<evidence type="ECO:0000313" key="7">
    <source>
        <dbReference type="Proteomes" id="UP000240830"/>
    </source>
</evidence>
<dbReference type="OrthoDB" id="10264538at2759"/>
<keyword evidence="2 4" id="KW-0689">Ribosomal protein</keyword>
<dbReference type="InterPro" id="IPR018256">
    <property type="entry name" value="Ribosomal_eL13_CS"/>
</dbReference>
<keyword evidence="7" id="KW-1185">Reference proteome</keyword>
<dbReference type="HAMAP" id="MF_00499">
    <property type="entry name" value="Ribosomal_eL13"/>
    <property type="match status" value="1"/>
</dbReference>
<dbReference type="STRING" id="1246581.A0A2H9TP02"/>
<dbReference type="EMBL" id="MTSL01000063">
    <property type="protein sequence ID" value="PJF19452.1"/>
    <property type="molecule type" value="Genomic_DNA"/>
</dbReference>
<dbReference type="InterPro" id="IPR036397">
    <property type="entry name" value="RNaseH_sf"/>
</dbReference>
<evidence type="ECO:0000256" key="1">
    <source>
        <dbReference type="ARBA" id="ARBA00005640"/>
    </source>
</evidence>
<proteinExistence type="inferred from homology"/>
<dbReference type="PANTHER" id="PTHR11722">
    <property type="entry name" value="60S RIBOSOMAL PROTEIN L13"/>
    <property type="match status" value="1"/>
</dbReference>